<evidence type="ECO:0008006" key="3">
    <source>
        <dbReference type="Google" id="ProtNLM"/>
    </source>
</evidence>
<comment type="caution">
    <text evidence="1">The sequence shown here is derived from an EMBL/GenBank/DDBJ whole genome shotgun (WGS) entry which is preliminary data.</text>
</comment>
<dbReference type="SUPFAM" id="SSF63829">
    <property type="entry name" value="Calcium-dependent phosphotriesterase"/>
    <property type="match status" value="1"/>
</dbReference>
<dbReference type="AlphaFoldDB" id="A0A523S1G2"/>
<organism evidence="1 2">
    <name type="scientific">Aerophobetes bacterium</name>
    <dbReference type="NCBI Taxonomy" id="2030807"/>
    <lineage>
        <taxon>Bacteria</taxon>
        <taxon>Candidatus Aerophobota</taxon>
    </lineage>
</organism>
<proteinExistence type="predicted"/>
<dbReference type="Pfam" id="PF07494">
    <property type="entry name" value="Reg_prop"/>
    <property type="match status" value="2"/>
</dbReference>
<evidence type="ECO:0000313" key="2">
    <source>
        <dbReference type="Proteomes" id="UP000316360"/>
    </source>
</evidence>
<gene>
    <name evidence="1" type="ORF">E3J84_02325</name>
</gene>
<evidence type="ECO:0000313" key="1">
    <source>
        <dbReference type="EMBL" id="TET11860.1"/>
    </source>
</evidence>
<protein>
    <recommendedName>
        <fullName evidence="3">Histidine kinase</fullName>
    </recommendedName>
</protein>
<name>A0A523S1G2_UNCAE</name>
<dbReference type="EMBL" id="SOKJ01000124">
    <property type="protein sequence ID" value="TET11860.1"/>
    <property type="molecule type" value="Genomic_DNA"/>
</dbReference>
<sequence>MLQKTVRGILLGLMMVLFLTSGIVIGAGQEPALTSNAAKDEILVATSQGVSIIGKDGWSVLDESKGLPHNRVNAIAVDKETRIWLAHGSGLSVLDQDQWDHYLRFEMFKVLGFSINDINALACDAQGRVWAGHSQGLYVIENGEWKTYEGSVFGPKNTWVSRI</sequence>
<dbReference type="InterPro" id="IPR011110">
    <property type="entry name" value="Reg_prop"/>
</dbReference>
<reference evidence="1 2" key="1">
    <citation type="submission" date="2019-03" db="EMBL/GenBank/DDBJ databases">
        <title>Metabolic potential of uncultured bacteria and archaea associated with petroleum seepage in deep-sea sediments.</title>
        <authorList>
            <person name="Dong X."/>
            <person name="Hubert C."/>
        </authorList>
    </citation>
    <scope>NUCLEOTIDE SEQUENCE [LARGE SCALE GENOMIC DNA]</scope>
    <source>
        <strain evidence="1">E44_bin7</strain>
    </source>
</reference>
<dbReference type="InterPro" id="IPR015943">
    <property type="entry name" value="WD40/YVTN_repeat-like_dom_sf"/>
</dbReference>
<dbReference type="Gene3D" id="2.130.10.10">
    <property type="entry name" value="YVTN repeat-like/Quinoprotein amine dehydrogenase"/>
    <property type="match status" value="1"/>
</dbReference>
<accession>A0A523S1G2</accession>
<dbReference type="Proteomes" id="UP000316360">
    <property type="component" value="Unassembled WGS sequence"/>
</dbReference>